<accession>A0ABP3ITK1</accession>
<evidence type="ECO:0000313" key="2">
    <source>
        <dbReference type="Proteomes" id="UP001500879"/>
    </source>
</evidence>
<organism evidence="1 2">
    <name type="scientific">Streptomyces luteireticuli</name>
    <dbReference type="NCBI Taxonomy" id="173858"/>
    <lineage>
        <taxon>Bacteria</taxon>
        <taxon>Bacillati</taxon>
        <taxon>Actinomycetota</taxon>
        <taxon>Actinomycetes</taxon>
        <taxon>Kitasatosporales</taxon>
        <taxon>Streptomycetaceae</taxon>
        <taxon>Streptomyces</taxon>
    </lineage>
</organism>
<keyword evidence="2" id="KW-1185">Reference proteome</keyword>
<name>A0ABP3ITK1_9ACTN</name>
<dbReference type="RefSeq" id="WP_344029400.1">
    <property type="nucleotide sequence ID" value="NZ_BAAABX010000057.1"/>
</dbReference>
<dbReference type="Proteomes" id="UP001500879">
    <property type="component" value="Unassembled WGS sequence"/>
</dbReference>
<gene>
    <name evidence="1" type="ORF">GCM10010357_53310</name>
</gene>
<reference evidence="2" key="1">
    <citation type="journal article" date="2019" name="Int. J. Syst. Evol. Microbiol.">
        <title>The Global Catalogue of Microorganisms (GCM) 10K type strain sequencing project: providing services to taxonomists for standard genome sequencing and annotation.</title>
        <authorList>
            <consortium name="The Broad Institute Genomics Platform"/>
            <consortium name="The Broad Institute Genome Sequencing Center for Infectious Disease"/>
            <person name="Wu L."/>
            <person name="Ma J."/>
        </authorList>
    </citation>
    <scope>NUCLEOTIDE SEQUENCE [LARGE SCALE GENOMIC DNA]</scope>
    <source>
        <strain evidence="2">JCM 4788</strain>
    </source>
</reference>
<sequence length="86" mass="9066">MAFNNVGQIVTLGPGQVFNWFFQFNGEDHGTQLATADVKPSGSGPQHVAFNFGKSKDGNGFVTYFVSIQNVGNEAGSHNLQGGGMS</sequence>
<proteinExistence type="predicted"/>
<evidence type="ECO:0000313" key="1">
    <source>
        <dbReference type="EMBL" id="GAA0425142.1"/>
    </source>
</evidence>
<dbReference type="EMBL" id="BAAABX010000057">
    <property type="protein sequence ID" value="GAA0425142.1"/>
    <property type="molecule type" value="Genomic_DNA"/>
</dbReference>
<comment type="caution">
    <text evidence="1">The sequence shown here is derived from an EMBL/GenBank/DDBJ whole genome shotgun (WGS) entry which is preliminary data.</text>
</comment>
<protein>
    <submittedName>
        <fullName evidence="1">Uncharacterized protein</fullName>
    </submittedName>
</protein>